<evidence type="ECO:0000256" key="1">
    <source>
        <dbReference type="ARBA" id="ARBA00022837"/>
    </source>
</evidence>
<dbReference type="GO" id="GO:0005509">
    <property type="term" value="F:calcium ion binding"/>
    <property type="evidence" value="ECO:0007669"/>
    <property type="project" value="InterPro"/>
</dbReference>
<dbReference type="InterPro" id="IPR001343">
    <property type="entry name" value="Hemolysn_Ca-bd"/>
</dbReference>
<protein>
    <recommendedName>
        <fullName evidence="4">Haemolysin-type calcium binding-related domain-containing protein</fullName>
    </recommendedName>
</protein>
<dbReference type="PRINTS" id="PR00313">
    <property type="entry name" value="CABNDNGRPT"/>
</dbReference>
<gene>
    <name evidence="2" type="ORF">AB835_02775</name>
</gene>
<evidence type="ECO:0008006" key="4">
    <source>
        <dbReference type="Google" id="ProtNLM"/>
    </source>
</evidence>
<dbReference type="SUPFAM" id="SSF51120">
    <property type="entry name" value="beta-Roll"/>
    <property type="match status" value="1"/>
</dbReference>
<name>A0A1D2QSN3_9GAMM</name>
<sequence length="118" mass="12450">MASNLNNLTNAQLTQVQSIINIGLENDTVDIRSLNSQSWLRQAYLNAGEGDDTVHGGNSNDMIVGGLGNDLLYGNGGRCTKTAPAFSAYPSSMRGNTYRFGVGAGQDVIINNDLLAVA</sequence>
<dbReference type="InterPro" id="IPR011049">
    <property type="entry name" value="Serralysin-like_metalloprot_C"/>
</dbReference>
<dbReference type="AlphaFoldDB" id="A0A1D2QSN3"/>
<comment type="caution">
    <text evidence="2">The sequence shown here is derived from an EMBL/GenBank/DDBJ whole genome shotgun (WGS) entry which is preliminary data.</text>
</comment>
<accession>A0A1D2QSN3</accession>
<dbReference type="Proteomes" id="UP000242502">
    <property type="component" value="Unassembled WGS sequence"/>
</dbReference>
<reference evidence="2 3" key="1">
    <citation type="journal article" date="2016" name="Appl. Environ. Microbiol.">
        <title>Lack of Overt Genome Reduction in the Bryostatin-Producing Bryozoan Symbiont "Candidatus Endobugula sertula".</title>
        <authorList>
            <person name="Miller I.J."/>
            <person name="Vanee N."/>
            <person name="Fong S.S."/>
            <person name="Lim-Fong G.E."/>
            <person name="Kwan J.C."/>
        </authorList>
    </citation>
    <scope>NUCLEOTIDE SEQUENCE [LARGE SCALE GENOMIC DNA]</scope>
    <source>
        <strain evidence="2">AB1-4</strain>
    </source>
</reference>
<organism evidence="2 3">
    <name type="scientific">Candidatus Endobugula sertula</name>
    <name type="common">Bugula neritina bacterial symbiont</name>
    <dbReference type="NCBI Taxonomy" id="62101"/>
    <lineage>
        <taxon>Bacteria</taxon>
        <taxon>Pseudomonadati</taxon>
        <taxon>Pseudomonadota</taxon>
        <taxon>Gammaproteobacteria</taxon>
        <taxon>Cellvibrionales</taxon>
        <taxon>Cellvibrionaceae</taxon>
        <taxon>Candidatus Endobugula</taxon>
    </lineage>
</organism>
<dbReference type="Gene3D" id="2.150.10.10">
    <property type="entry name" value="Serralysin-like metalloprotease, C-terminal"/>
    <property type="match status" value="1"/>
</dbReference>
<keyword evidence="1" id="KW-0106">Calcium</keyword>
<dbReference type="Pfam" id="PF00353">
    <property type="entry name" value="HemolysinCabind"/>
    <property type="match status" value="1"/>
</dbReference>
<evidence type="ECO:0000313" key="3">
    <source>
        <dbReference type="Proteomes" id="UP000242502"/>
    </source>
</evidence>
<dbReference type="EMBL" id="MDLC01000007">
    <property type="protein sequence ID" value="ODS24530.1"/>
    <property type="molecule type" value="Genomic_DNA"/>
</dbReference>
<dbReference type="STRING" id="62101.AB835_02775"/>
<evidence type="ECO:0000313" key="2">
    <source>
        <dbReference type="EMBL" id="ODS24530.1"/>
    </source>
</evidence>
<proteinExistence type="predicted"/>